<evidence type="ECO:0000313" key="3">
    <source>
        <dbReference type="Proteomes" id="UP000198748"/>
    </source>
</evidence>
<evidence type="ECO:0000259" key="1">
    <source>
        <dbReference type="Pfam" id="PF12680"/>
    </source>
</evidence>
<sequence length="107" mass="11403">MELPENIAGLIKAQNDSDSAAFADYFTSHATVSDEGSSYSGRDQIKEWIQAAAQKYTMQVTPIDFNQNGSKAKLTVEVSGSFPGSPAVMAYHLELDGNAISGLQITG</sequence>
<evidence type="ECO:0000313" key="2">
    <source>
        <dbReference type="EMBL" id="SDF64291.1"/>
    </source>
</evidence>
<organism evidence="2 3">
    <name type="scientific">Dyadobacter soli</name>
    <dbReference type="NCBI Taxonomy" id="659014"/>
    <lineage>
        <taxon>Bacteria</taxon>
        <taxon>Pseudomonadati</taxon>
        <taxon>Bacteroidota</taxon>
        <taxon>Cytophagia</taxon>
        <taxon>Cytophagales</taxon>
        <taxon>Spirosomataceae</taxon>
        <taxon>Dyadobacter</taxon>
    </lineage>
</organism>
<dbReference type="STRING" id="659014.SAMN04487996_111350"/>
<dbReference type="AlphaFoldDB" id="A0A1G7MRK2"/>
<protein>
    <submittedName>
        <fullName evidence="2">SnoaL-like domain-containing protein</fullName>
    </submittedName>
</protein>
<proteinExistence type="predicted"/>
<dbReference type="InterPro" id="IPR032710">
    <property type="entry name" value="NTF2-like_dom_sf"/>
</dbReference>
<dbReference type="Proteomes" id="UP000198748">
    <property type="component" value="Unassembled WGS sequence"/>
</dbReference>
<dbReference type="Pfam" id="PF12680">
    <property type="entry name" value="SnoaL_2"/>
    <property type="match status" value="1"/>
</dbReference>
<reference evidence="3" key="1">
    <citation type="submission" date="2016-10" db="EMBL/GenBank/DDBJ databases">
        <authorList>
            <person name="Varghese N."/>
            <person name="Submissions S."/>
        </authorList>
    </citation>
    <scope>NUCLEOTIDE SEQUENCE [LARGE SCALE GENOMIC DNA]</scope>
    <source>
        <strain evidence="3">DSM 25329</strain>
    </source>
</reference>
<accession>A0A1G7MRK2</accession>
<dbReference type="RefSeq" id="WP_090153762.1">
    <property type="nucleotide sequence ID" value="NZ_FNAN01000011.1"/>
</dbReference>
<dbReference type="EMBL" id="FNAN01000011">
    <property type="protein sequence ID" value="SDF64291.1"/>
    <property type="molecule type" value="Genomic_DNA"/>
</dbReference>
<keyword evidence="3" id="KW-1185">Reference proteome</keyword>
<dbReference type="SUPFAM" id="SSF54427">
    <property type="entry name" value="NTF2-like"/>
    <property type="match status" value="1"/>
</dbReference>
<dbReference type="InterPro" id="IPR037401">
    <property type="entry name" value="SnoaL-like"/>
</dbReference>
<name>A0A1G7MRK2_9BACT</name>
<dbReference type="Gene3D" id="3.10.450.50">
    <property type="match status" value="1"/>
</dbReference>
<dbReference type="OrthoDB" id="8684708at2"/>
<feature type="domain" description="SnoaL-like" evidence="1">
    <location>
        <begin position="10"/>
        <end position="87"/>
    </location>
</feature>
<gene>
    <name evidence="2" type="ORF">SAMN04487996_111350</name>
</gene>